<feature type="signal peptide" evidence="1">
    <location>
        <begin position="1"/>
        <end position="23"/>
    </location>
</feature>
<dbReference type="eggNOG" id="ENOG50337RN">
    <property type="taxonomic scope" value="Bacteria"/>
</dbReference>
<name>S7V6U5_DESML</name>
<accession>S7V6U5</accession>
<proteinExistence type="predicted"/>
<comment type="caution">
    <text evidence="2">The sequence shown here is derived from an EMBL/GenBank/DDBJ whole genome shotgun (WGS) entry which is preliminary data.</text>
</comment>
<dbReference type="RefSeq" id="WP_020876058.1">
    <property type="nucleotide sequence ID" value="NZ_ATHJ01000067.1"/>
</dbReference>
<gene>
    <name evidence="2" type="ORF">dsmv_1674</name>
</gene>
<reference evidence="2 3" key="1">
    <citation type="journal article" date="2013" name="Genome Announc.">
        <title>Draft genome sequences for three mercury-methylating, sulfate-reducing bacteria.</title>
        <authorList>
            <person name="Brown S.D."/>
            <person name="Hurt R.A.Jr."/>
            <person name="Gilmour C.C."/>
            <person name="Elias D.A."/>
        </authorList>
    </citation>
    <scope>NUCLEOTIDE SEQUENCE [LARGE SCALE GENOMIC DNA]</scope>
    <source>
        <strain evidence="2 3">DSM 2059</strain>
    </source>
</reference>
<feature type="chain" id="PRO_5030177304" evidence="1">
    <location>
        <begin position="24"/>
        <end position="161"/>
    </location>
</feature>
<dbReference type="AlphaFoldDB" id="S7V6U5"/>
<sequence>MKLLFWCCLAAVIGLFGAGAAIGGDVGSHPVVFDFQPIDEIAVTGRPSLGISGAIAGQQPFDAVDGSSVLAVTTNGVNRRITAGIDAPMPAHTVLEVRVSAPSGSGTGLGYAGLTPAGSAVVTGIGRVADAACAVTYRLKATASAGVCPSDAGTVTFALSD</sequence>
<protein>
    <submittedName>
        <fullName evidence="2">Uncharacterized protein</fullName>
    </submittedName>
</protein>
<evidence type="ECO:0000313" key="3">
    <source>
        <dbReference type="Proteomes" id="UP000014977"/>
    </source>
</evidence>
<keyword evidence="3" id="KW-1185">Reference proteome</keyword>
<dbReference type="EMBL" id="ATHJ01000067">
    <property type="protein sequence ID" value="EPR42379.1"/>
    <property type="molecule type" value="Genomic_DNA"/>
</dbReference>
<keyword evidence="1" id="KW-0732">Signal</keyword>
<evidence type="ECO:0000313" key="2">
    <source>
        <dbReference type="EMBL" id="EPR42379.1"/>
    </source>
</evidence>
<dbReference type="Proteomes" id="UP000014977">
    <property type="component" value="Unassembled WGS sequence"/>
</dbReference>
<evidence type="ECO:0000256" key="1">
    <source>
        <dbReference type="SAM" id="SignalP"/>
    </source>
</evidence>
<organism evidence="2 3">
    <name type="scientific">Desulfococcus multivorans DSM 2059</name>
    <dbReference type="NCBI Taxonomy" id="1121405"/>
    <lineage>
        <taxon>Bacteria</taxon>
        <taxon>Pseudomonadati</taxon>
        <taxon>Thermodesulfobacteriota</taxon>
        <taxon>Desulfobacteria</taxon>
        <taxon>Desulfobacterales</taxon>
        <taxon>Desulfococcaceae</taxon>
        <taxon>Desulfococcus</taxon>
    </lineage>
</organism>
<dbReference type="STRING" id="897.B2D07_18310"/>